<dbReference type="InterPro" id="IPR056718">
    <property type="entry name" value="DUF7816"/>
</dbReference>
<dbReference type="AlphaFoldDB" id="A0A2R5L818"/>
<dbReference type="GO" id="GO:0005634">
    <property type="term" value="C:nucleus"/>
    <property type="evidence" value="ECO:0007669"/>
    <property type="project" value="TreeGrafter"/>
</dbReference>
<dbReference type="SMART" id="SM01162">
    <property type="entry name" value="DUF1771"/>
    <property type="match status" value="1"/>
</dbReference>
<name>A0A2R5L818_9ACAR</name>
<evidence type="ECO:0000313" key="2">
    <source>
        <dbReference type="EMBL" id="MBY05567.1"/>
    </source>
</evidence>
<dbReference type="PANTHER" id="PTHR46535:SF1">
    <property type="entry name" value="NEDD4-BINDING PROTEIN 2"/>
    <property type="match status" value="1"/>
</dbReference>
<dbReference type="SMART" id="SM00463">
    <property type="entry name" value="SMR"/>
    <property type="match status" value="1"/>
</dbReference>
<reference evidence="2" key="1">
    <citation type="submission" date="2018-03" db="EMBL/GenBank/DDBJ databases">
        <title>The relapsing fever spirochete Borrelia turicatae persists in the highly oxidative environment of its soft-bodied tick vector.</title>
        <authorList>
            <person name="Bourret T.J."/>
            <person name="Boyle W.K."/>
            <person name="Valenzuela J.G."/>
            <person name="Oliveira F."/>
            <person name="Lopez J.E."/>
        </authorList>
    </citation>
    <scope>NUCLEOTIDE SEQUENCE</scope>
    <source>
        <strain evidence="2">Kansas strain/isolate</strain>
        <tissue evidence="2">Salivary glands</tissue>
    </source>
</reference>
<dbReference type="Pfam" id="PF08590">
    <property type="entry name" value="DUF1771"/>
    <property type="match status" value="1"/>
</dbReference>
<dbReference type="InterPro" id="IPR002625">
    <property type="entry name" value="Smr_dom"/>
</dbReference>
<proteinExistence type="predicted"/>
<dbReference type="PROSITE" id="PS50828">
    <property type="entry name" value="SMR"/>
    <property type="match status" value="1"/>
</dbReference>
<dbReference type="EMBL" id="GGLE01001441">
    <property type="protein sequence ID" value="MBY05567.1"/>
    <property type="molecule type" value="Transcribed_RNA"/>
</dbReference>
<protein>
    <submittedName>
        <fullName evidence="2">Putative nedd4 binding protein 2</fullName>
    </submittedName>
</protein>
<dbReference type="InterPro" id="IPR036063">
    <property type="entry name" value="Smr_dom_sf"/>
</dbReference>
<dbReference type="Pfam" id="PF01713">
    <property type="entry name" value="Smr"/>
    <property type="match status" value="1"/>
</dbReference>
<dbReference type="PANTHER" id="PTHR46535">
    <property type="entry name" value="NEDD4-BINDING PROTEIN 2"/>
    <property type="match status" value="1"/>
</dbReference>
<dbReference type="InterPro" id="IPR013899">
    <property type="entry name" value="DUF1771"/>
</dbReference>
<feature type="domain" description="Smr" evidence="1">
    <location>
        <begin position="197"/>
        <end position="275"/>
    </location>
</feature>
<dbReference type="InterPro" id="IPR052772">
    <property type="entry name" value="Endo/PolyKinase_Domain-Protein"/>
</dbReference>
<dbReference type="GO" id="GO:0004519">
    <property type="term" value="F:endonuclease activity"/>
    <property type="evidence" value="ECO:0007669"/>
    <property type="project" value="TreeGrafter"/>
</dbReference>
<dbReference type="Pfam" id="PF25124">
    <property type="entry name" value="DUF7816"/>
    <property type="match status" value="1"/>
</dbReference>
<sequence>MSFKEIMEMEAELEKRRKERIKKSDTDMATKLKNQKLYDKFPGIDRQALDEIFAANNYSLLQSVSTINETLGIDPSVSDAAEHQEAIAELVMAESRMQQEEEDMAWCPTVEGHENMYERLQVFGDYDALRKEATVHYHLRQESFQKAKNAYHRGMKTVAAFYSQQGRLHAEKMRTANERASGILFDLRNASCDDNTLDLHGLHVQEAIQVLKNFVKLKKREAWCLQKRMVLRVITGRGAHSSHNIPKVKFAVEGYLRSSQLNYDEMQAGMFHIKL</sequence>
<evidence type="ECO:0000259" key="1">
    <source>
        <dbReference type="PROSITE" id="PS50828"/>
    </source>
</evidence>
<dbReference type="Gene3D" id="3.30.1370.110">
    <property type="match status" value="1"/>
</dbReference>
<organism evidence="2">
    <name type="scientific">Ornithodoros turicata</name>
    <dbReference type="NCBI Taxonomy" id="34597"/>
    <lineage>
        <taxon>Eukaryota</taxon>
        <taxon>Metazoa</taxon>
        <taxon>Ecdysozoa</taxon>
        <taxon>Arthropoda</taxon>
        <taxon>Chelicerata</taxon>
        <taxon>Arachnida</taxon>
        <taxon>Acari</taxon>
        <taxon>Parasitiformes</taxon>
        <taxon>Ixodida</taxon>
        <taxon>Ixodoidea</taxon>
        <taxon>Argasidae</taxon>
        <taxon>Ornithodorinae</taxon>
        <taxon>Ornithodoros</taxon>
    </lineage>
</organism>
<dbReference type="SUPFAM" id="SSF160443">
    <property type="entry name" value="SMR domain-like"/>
    <property type="match status" value="1"/>
</dbReference>
<accession>A0A2R5L818</accession>